<sequence length="519" mass="58404">MKNNKIKLQYLIIGVALLAFILTSIVSIWSGYKLNKANLGESAMVTNRVYAQKVAETANNYLAEQQKILKVNAKYIAERIDDQSYLEKHADFIRNQTSAFNSIAIVNKKAVVLATSPQSLDLVGVKLTAEATKKAIKEQKPMISQPYTSVSGRLIVFVTTPIFSEKNEYLGLIGGTIYLKEKNILYKLLGAHPYDGQSTVYVVDRDGTIIYDERKKNIARDLPDNDIINMAIHKKTTGVVKGENTENQIAFAGYAHVKNADWMVIAQRPASAVEAPAKQLFKQMFLIALPFLAISLIIVIFLSYRIAKPLQRLAQLTESSKLNDEENNFRSVQAWYYEVIQLKEALIQSFSHLHEQVLELTGKSERDGLTGLYNRRTLDDRLMSWTKEQKSYAVIMFDVDHFKNVNDTYGHDVGDEVLRFIAAAMLQHVRTTDSCYRFGGEEFVILLPGASVDVAYERAEELRQYFEQTNSPTSLPIHISAGVAECPNDGVEGNGVLKKADQLLYEAKQNGRNQVRKSN</sequence>
<dbReference type="SUPFAM" id="SSF55073">
    <property type="entry name" value="Nucleotide cyclase"/>
    <property type="match status" value="1"/>
</dbReference>
<dbReference type="InterPro" id="IPR000160">
    <property type="entry name" value="GGDEF_dom"/>
</dbReference>
<dbReference type="CDD" id="cd18774">
    <property type="entry name" value="PDC2_HK_sensor"/>
    <property type="match status" value="1"/>
</dbReference>
<keyword evidence="3 6" id="KW-0812">Transmembrane</keyword>
<dbReference type="InterPro" id="IPR043128">
    <property type="entry name" value="Rev_trsase/Diguanyl_cyclase"/>
</dbReference>
<keyword evidence="8" id="KW-0808">Transferase</keyword>
<proteinExistence type="predicted"/>
<dbReference type="PANTHER" id="PTHR45138:SF9">
    <property type="entry name" value="DIGUANYLATE CYCLASE DGCM-RELATED"/>
    <property type="match status" value="1"/>
</dbReference>
<evidence type="ECO:0000256" key="6">
    <source>
        <dbReference type="SAM" id="Phobius"/>
    </source>
</evidence>
<reference evidence="8 9" key="1">
    <citation type="submission" date="2024-04" db="EMBL/GenBank/DDBJ databases">
        <authorList>
            <person name="Wu Y.S."/>
            <person name="Zhang L."/>
        </authorList>
    </citation>
    <scope>NUCLEOTIDE SEQUENCE [LARGE SCALE GENOMIC DNA]</scope>
    <source>
        <strain evidence="8 9">KG-01</strain>
    </source>
</reference>
<dbReference type="CDD" id="cd18773">
    <property type="entry name" value="PDC1_HK_sensor"/>
    <property type="match status" value="1"/>
</dbReference>
<name>A0ABU9LMK9_9BACL</name>
<feature type="domain" description="GGDEF" evidence="7">
    <location>
        <begin position="390"/>
        <end position="519"/>
    </location>
</feature>
<dbReference type="InterPro" id="IPR050469">
    <property type="entry name" value="Diguanylate_Cyclase"/>
</dbReference>
<dbReference type="Gene3D" id="3.30.450.20">
    <property type="entry name" value="PAS domain"/>
    <property type="match status" value="1"/>
</dbReference>
<dbReference type="EC" id="2.7.7.65" evidence="8"/>
<evidence type="ECO:0000256" key="1">
    <source>
        <dbReference type="ARBA" id="ARBA00004651"/>
    </source>
</evidence>
<evidence type="ECO:0000256" key="4">
    <source>
        <dbReference type="ARBA" id="ARBA00022989"/>
    </source>
</evidence>
<dbReference type="SMART" id="SM00267">
    <property type="entry name" value="GGDEF"/>
    <property type="match status" value="1"/>
</dbReference>
<dbReference type="Proteomes" id="UP001398420">
    <property type="component" value="Unassembled WGS sequence"/>
</dbReference>
<dbReference type="SUPFAM" id="SSF103190">
    <property type="entry name" value="Sensory domain-like"/>
    <property type="match status" value="1"/>
</dbReference>
<evidence type="ECO:0000313" key="9">
    <source>
        <dbReference type="Proteomes" id="UP001398420"/>
    </source>
</evidence>
<keyword evidence="2" id="KW-1003">Cell membrane</keyword>
<evidence type="ECO:0000256" key="2">
    <source>
        <dbReference type="ARBA" id="ARBA00022475"/>
    </source>
</evidence>
<keyword evidence="8" id="KW-0548">Nucleotidyltransferase</keyword>
<dbReference type="Gene3D" id="6.10.340.10">
    <property type="match status" value="1"/>
</dbReference>
<dbReference type="InterPro" id="IPR029151">
    <property type="entry name" value="Sensor-like_sf"/>
</dbReference>
<dbReference type="InterPro" id="IPR029787">
    <property type="entry name" value="Nucleotide_cyclase"/>
</dbReference>
<protein>
    <submittedName>
        <fullName evidence="8">Sensor domain-containing diguanylate cyclase</fullName>
        <ecNumber evidence="8">2.7.7.65</ecNumber>
    </submittedName>
</protein>
<keyword evidence="5 6" id="KW-0472">Membrane</keyword>
<dbReference type="EMBL" id="JBCEWA010000003">
    <property type="protein sequence ID" value="MEL5987881.1"/>
    <property type="molecule type" value="Genomic_DNA"/>
</dbReference>
<dbReference type="PANTHER" id="PTHR45138">
    <property type="entry name" value="REGULATORY COMPONENTS OF SENSORY TRANSDUCTION SYSTEM"/>
    <property type="match status" value="1"/>
</dbReference>
<evidence type="ECO:0000259" key="7">
    <source>
        <dbReference type="PROSITE" id="PS50887"/>
    </source>
</evidence>
<keyword evidence="4 6" id="KW-1133">Transmembrane helix</keyword>
<evidence type="ECO:0000313" key="8">
    <source>
        <dbReference type="EMBL" id="MEL5987881.1"/>
    </source>
</evidence>
<dbReference type="CDD" id="cd01949">
    <property type="entry name" value="GGDEF"/>
    <property type="match status" value="1"/>
</dbReference>
<comment type="caution">
    <text evidence="8">The sequence shown here is derived from an EMBL/GenBank/DDBJ whole genome shotgun (WGS) entry which is preliminary data.</text>
</comment>
<dbReference type="Gene3D" id="3.30.70.270">
    <property type="match status" value="1"/>
</dbReference>
<evidence type="ECO:0000256" key="3">
    <source>
        <dbReference type="ARBA" id="ARBA00022692"/>
    </source>
</evidence>
<organism evidence="8 9">
    <name type="scientific">Kurthia gibsonii</name>
    <dbReference type="NCBI Taxonomy" id="33946"/>
    <lineage>
        <taxon>Bacteria</taxon>
        <taxon>Bacillati</taxon>
        <taxon>Bacillota</taxon>
        <taxon>Bacilli</taxon>
        <taxon>Bacillales</taxon>
        <taxon>Caryophanaceae</taxon>
        <taxon>Kurthia</taxon>
    </lineage>
</organism>
<dbReference type="Pfam" id="PF02743">
    <property type="entry name" value="dCache_1"/>
    <property type="match status" value="1"/>
</dbReference>
<keyword evidence="9" id="KW-1185">Reference proteome</keyword>
<comment type="subcellular location">
    <subcellularLocation>
        <location evidence="1">Cell membrane</location>
        <topology evidence="1">Multi-pass membrane protein</topology>
    </subcellularLocation>
</comment>
<accession>A0ABU9LMK9</accession>
<dbReference type="RefSeq" id="WP_087680967.1">
    <property type="nucleotide sequence ID" value="NZ_JBCEWA010000003.1"/>
</dbReference>
<gene>
    <name evidence="8" type="ORF">AAF454_05580</name>
</gene>
<feature type="transmembrane region" description="Helical" evidence="6">
    <location>
        <begin position="284"/>
        <end position="304"/>
    </location>
</feature>
<dbReference type="GO" id="GO:0052621">
    <property type="term" value="F:diguanylate cyclase activity"/>
    <property type="evidence" value="ECO:0007669"/>
    <property type="project" value="UniProtKB-EC"/>
</dbReference>
<dbReference type="InterPro" id="IPR033479">
    <property type="entry name" value="dCache_1"/>
</dbReference>
<feature type="transmembrane region" description="Helical" evidence="6">
    <location>
        <begin position="12"/>
        <end position="32"/>
    </location>
</feature>
<dbReference type="Pfam" id="PF00990">
    <property type="entry name" value="GGDEF"/>
    <property type="match status" value="1"/>
</dbReference>
<dbReference type="NCBIfam" id="TIGR00254">
    <property type="entry name" value="GGDEF"/>
    <property type="match status" value="1"/>
</dbReference>
<dbReference type="PROSITE" id="PS50887">
    <property type="entry name" value="GGDEF"/>
    <property type="match status" value="1"/>
</dbReference>
<evidence type="ECO:0000256" key="5">
    <source>
        <dbReference type="ARBA" id="ARBA00023136"/>
    </source>
</evidence>